<feature type="transmembrane region" description="Helical" evidence="1">
    <location>
        <begin position="75"/>
        <end position="100"/>
    </location>
</feature>
<keyword evidence="1" id="KW-1133">Transmembrane helix</keyword>
<dbReference type="GO" id="GO:0005886">
    <property type="term" value="C:plasma membrane"/>
    <property type="evidence" value="ECO:0007669"/>
    <property type="project" value="TreeGrafter"/>
</dbReference>
<feature type="transmembrane region" description="Helical" evidence="1">
    <location>
        <begin position="106"/>
        <end position="124"/>
    </location>
</feature>
<gene>
    <name evidence="2" type="ORF">SDC9_126217</name>
</gene>
<dbReference type="PANTHER" id="PTHR34821">
    <property type="entry name" value="INNER MEMBRANE PROTEIN YDCZ"/>
    <property type="match status" value="1"/>
</dbReference>
<dbReference type="PANTHER" id="PTHR34821:SF2">
    <property type="entry name" value="INNER MEMBRANE PROTEIN YDCZ"/>
    <property type="match status" value="1"/>
</dbReference>
<organism evidence="2">
    <name type="scientific">bioreactor metagenome</name>
    <dbReference type="NCBI Taxonomy" id="1076179"/>
    <lineage>
        <taxon>unclassified sequences</taxon>
        <taxon>metagenomes</taxon>
        <taxon>ecological metagenomes</taxon>
    </lineage>
</organism>
<evidence type="ECO:0000313" key="2">
    <source>
        <dbReference type="EMBL" id="MPM79184.1"/>
    </source>
</evidence>
<accession>A0A645CQM8</accession>
<dbReference type="EMBL" id="VSSQ01029171">
    <property type="protein sequence ID" value="MPM79184.1"/>
    <property type="molecule type" value="Genomic_DNA"/>
</dbReference>
<comment type="caution">
    <text evidence="2">The sequence shown here is derived from an EMBL/GenBank/DDBJ whole genome shotgun (WGS) entry which is preliminary data.</text>
</comment>
<proteinExistence type="predicted"/>
<feature type="transmembrane region" description="Helical" evidence="1">
    <location>
        <begin position="7"/>
        <end position="29"/>
    </location>
</feature>
<name>A0A645CQM8_9ZZZZ</name>
<dbReference type="InterPro" id="IPR006750">
    <property type="entry name" value="YdcZ"/>
</dbReference>
<feature type="transmembrane region" description="Helical" evidence="1">
    <location>
        <begin position="35"/>
        <end position="55"/>
    </location>
</feature>
<reference evidence="2" key="1">
    <citation type="submission" date="2019-08" db="EMBL/GenBank/DDBJ databases">
        <authorList>
            <person name="Kucharzyk K."/>
            <person name="Murdoch R.W."/>
            <person name="Higgins S."/>
            <person name="Loffler F."/>
        </authorList>
    </citation>
    <scope>NUCLEOTIDE SEQUENCE</scope>
</reference>
<dbReference type="Pfam" id="PF04657">
    <property type="entry name" value="DMT_YdcZ"/>
    <property type="match status" value="1"/>
</dbReference>
<dbReference type="AlphaFoldDB" id="A0A645CQM8"/>
<keyword evidence="1" id="KW-0812">Transmembrane</keyword>
<evidence type="ECO:0000256" key="1">
    <source>
        <dbReference type="SAM" id="Phobius"/>
    </source>
</evidence>
<protein>
    <recommendedName>
        <fullName evidence="3">DMT family transporter</fullName>
    </recommendedName>
</protein>
<feature type="transmembrane region" description="Helical" evidence="1">
    <location>
        <begin position="131"/>
        <end position="148"/>
    </location>
</feature>
<keyword evidence="1" id="KW-0472">Membrane</keyword>
<evidence type="ECO:0008006" key="3">
    <source>
        <dbReference type="Google" id="ProtNLM"/>
    </source>
</evidence>
<sequence length="149" mass="16417">MNKKSLSIFPVLILMGIMTTLMNFFNSVLASETGLYYSGLIVHIVGLVLSFILFIMLEKNEYKPWASTFRENPLLFLGGVIGAASVLLVSYCISNIGMFATTVTMIAGQFLISFLIDSNGWFGFDKVKITLNKKIAVVSICFGIILIIV</sequence>